<evidence type="ECO:0000313" key="2">
    <source>
        <dbReference type="EMBL" id="KAH9645792.1"/>
    </source>
</evidence>
<dbReference type="Proteomes" id="UP000814243">
    <property type="component" value="Unassembled WGS sequence"/>
</dbReference>
<evidence type="ECO:0000313" key="3">
    <source>
        <dbReference type="Proteomes" id="UP000814243"/>
    </source>
</evidence>
<proteinExistence type="predicted"/>
<feature type="region of interest" description="Disordered" evidence="1">
    <location>
        <begin position="1"/>
        <end position="32"/>
    </location>
</feature>
<gene>
    <name evidence="2" type="ORF">HF086_012519</name>
</gene>
<name>A0A922MZI9_SPOEX</name>
<dbReference type="EMBL" id="JACEFF010000011">
    <property type="protein sequence ID" value="KAH9645792.1"/>
    <property type="molecule type" value="Genomic_DNA"/>
</dbReference>
<evidence type="ECO:0000256" key="1">
    <source>
        <dbReference type="SAM" id="MobiDB-lite"/>
    </source>
</evidence>
<accession>A0A922MZI9</accession>
<sequence length="68" mass="7170">MDVAAGLGPGSRAGSLSHEGPVNADGHPEDPHLLANLARRGNRKSLKNNKKVTTLSESVIMLTRSLLL</sequence>
<reference evidence="2" key="1">
    <citation type="journal article" date="2021" name="G3 (Bethesda)">
        <title>Genome and transcriptome analysis of the beet armyworm Spodoptera exigua reveals targets for pest control. .</title>
        <authorList>
            <person name="Simon S."/>
            <person name="Breeschoten T."/>
            <person name="Jansen H.J."/>
            <person name="Dirks R.P."/>
            <person name="Schranz M.E."/>
            <person name="Ros V.I.D."/>
        </authorList>
    </citation>
    <scope>NUCLEOTIDE SEQUENCE</scope>
    <source>
        <strain evidence="2">TB_SE_WUR_2020</strain>
    </source>
</reference>
<organism evidence="2 3">
    <name type="scientific">Spodoptera exigua</name>
    <name type="common">Beet armyworm</name>
    <name type="synonym">Noctua fulgens</name>
    <dbReference type="NCBI Taxonomy" id="7107"/>
    <lineage>
        <taxon>Eukaryota</taxon>
        <taxon>Metazoa</taxon>
        <taxon>Ecdysozoa</taxon>
        <taxon>Arthropoda</taxon>
        <taxon>Hexapoda</taxon>
        <taxon>Insecta</taxon>
        <taxon>Pterygota</taxon>
        <taxon>Neoptera</taxon>
        <taxon>Endopterygota</taxon>
        <taxon>Lepidoptera</taxon>
        <taxon>Glossata</taxon>
        <taxon>Ditrysia</taxon>
        <taxon>Noctuoidea</taxon>
        <taxon>Noctuidae</taxon>
        <taxon>Amphipyrinae</taxon>
        <taxon>Spodoptera</taxon>
    </lineage>
</organism>
<comment type="caution">
    <text evidence="2">The sequence shown here is derived from an EMBL/GenBank/DDBJ whole genome shotgun (WGS) entry which is preliminary data.</text>
</comment>
<protein>
    <submittedName>
        <fullName evidence="2">Uncharacterized protein</fullName>
    </submittedName>
</protein>
<dbReference type="AlphaFoldDB" id="A0A922MZI9"/>